<keyword evidence="4" id="KW-0375">Hydrogen ion transport</keyword>
<organism evidence="9">
    <name type="scientific">Medioppia subpectinata</name>
    <dbReference type="NCBI Taxonomy" id="1979941"/>
    <lineage>
        <taxon>Eukaryota</taxon>
        <taxon>Metazoa</taxon>
        <taxon>Ecdysozoa</taxon>
        <taxon>Arthropoda</taxon>
        <taxon>Chelicerata</taxon>
        <taxon>Arachnida</taxon>
        <taxon>Acari</taxon>
        <taxon>Acariformes</taxon>
        <taxon>Sarcoptiformes</taxon>
        <taxon>Oribatida</taxon>
        <taxon>Brachypylina</taxon>
        <taxon>Oppioidea</taxon>
        <taxon>Oppiidae</taxon>
        <taxon>Medioppia</taxon>
    </lineage>
</organism>
<evidence type="ECO:0000313" key="10">
    <source>
        <dbReference type="Proteomes" id="UP000759131"/>
    </source>
</evidence>
<name>A0A7R9LTA0_9ACAR</name>
<dbReference type="Proteomes" id="UP000759131">
    <property type="component" value="Unassembled WGS sequence"/>
</dbReference>
<evidence type="ECO:0000256" key="4">
    <source>
        <dbReference type="ARBA" id="ARBA00022781"/>
    </source>
</evidence>
<keyword evidence="5" id="KW-0406">Ion transport</keyword>
<dbReference type="GO" id="GO:0016020">
    <property type="term" value="C:membrane"/>
    <property type="evidence" value="ECO:0007669"/>
    <property type="project" value="UniProtKB-SubCell"/>
</dbReference>
<reference evidence="9" key="1">
    <citation type="submission" date="2020-11" db="EMBL/GenBank/DDBJ databases">
        <authorList>
            <person name="Tran Van P."/>
        </authorList>
    </citation>
    <scope>NUCLEOTIDE SEQUENCE</scope>
</reference>
<evidence type="ECO:0000256" key="1">
    <source>
        <dbReference type="ARBA" id="ARBA00004370"/>
    </source>
</evidence>
<dbReference type="AlphaFoldDB" id="A0A7R9LTA0"/>
<dbReference type="InterPro" id="IPR000711">
    <property type="entry name" value="ATPase_OSCP/dsu"/>
</dbReference>
<evidence type="ECO:0000313" key="9">
    <source>
        <dbReference type="EMBL" id="CAD7647488.1"/>
    </source>
</evidence>
<comment type="subcellular location">
    <subcellularLocation>
        <location evidence="1">Membrane</location>
    </subcellularLocation>
</comment>
<gene>
    <name evidence="9" type="ORF">OSB1V03_LOCUS21471</name>
</gene>
<evidence type="ECO:0000256" key="7">
    <source>
        <dbReference type="ARBA" id="ARBA00023310"/>
    </source>
</evidence>
<dbReference type="SUPFAM" id="SSF47928">
    <property type="entry name" value="N-terminal domain of the delta subunit of the F1F0-ATP synthase"/>
    <property type="match status" value="1"/>
</dbReference>
<dbReference type="Pfam" id="PF00213">
    <property type="entry name" value="OSCP"/>
    <property type="match status" value="1"/>
</dbReference>
<dbReference type="EMBL" id="OC894596">
    <property type="protein sequence ID" value="CAD7647488.1"/>
    <property type="molecule type" value="Genomic_DNA"/>
</dbReference>
<comment type="similarity">
    <text evidence="2">Belongs to the ATPase delta chain family.</text>
</comment>
<dbReference type="OrthoDB" id="1262810at2759"/>
<evidence type="ECO:0000256" key="2">
    <source>
        <dbReference type="ARBA" id="ARBA00007046"/>
    </source>
</evidence>
<sequence>MSRSLLSLQSLSAIAMRCASTAGSSPMVRTPVPLFGIDGRYVSAIWSAASKQKKLDAVDNELKQLLTLTQKDVRFKDLLFNPLIKVCVH</sequence>
<keyword evidence="6" id="KW-0472">Membrane</keyword>
<proteinExistence type="inferred from homology"/>
<dbReference type="Gene3D" id="1.10.520.20">
    <property type="entry name" value="N-terminal domain of the delta subunit of the F1F0-ATP synthase"/>
    <property type="match status" value="1"/>
</dbReference>
<evidence type="ECO:0000256" key="6">
    <source>
        <dbReference type="ARBA" id="ARBA00023136"/>
    </source>
</evidence>
<dbReference type="EMBL" id="CAJPIZ010040021">
    <property type="protein sequence ID" value="CAG2121525.1"/>
    <property type="molecule type" value="Genomic_DNA"/>
</dbReference>
<evidence type="ECO:0000256" key="5">
    <source>
        <dbReference type="ARBA" id="ARBA00023065"/>
    </source>
</evidence>
<keyword evidence="3" id="KW-0813">Transport</keyword>
<keyword evidence="7" id="KW-0066">ATP synthesis</keyword>
<dbReference type="GO" id="GO:0046933">
    <property type="term" value="F:proton-transporting ATP synthase activity, rotational mechanism"/>
    <property type="evidence" value="ECO:0007669"/>
    <property type="project" value="InterPro"/>
</dbReference>
<protein>
    <recommendedName>
        <fullName evidence="8">Oligomycin sensitivity conferral protein</fullName>
    </recommendedName>
</protein>
<evidence type="ECO:0000256" key="8">
    <source>
        <dbReference type="ARBA" id="ARBA00033369"/>
    </source>
</evidence>
<evidence type="ECO:0000256" key="3">
    <source>
        <dbReference type="ARBA" id="ARBA00022448"/>
    </source>
</evidence>
<dbReference type="InterPro" id="IPR026015">
    <property type="entry name" value="ATP_synth_OSCP/delta_N_sf"/>
</dbReference>
<keyword evidence="10" id="KW-1185">Reference proteome</keyword>
<accession>A0A7R9LTA0</accession>